<protein>
    <submittedName>
        <fullName evidence="2">Uncharacterized protein</fullName>
    </submittedName>
</protein>
<accession>A0A6A4WEJ4</accession>
<evidence type="ECO:0000313" key="2">
    <source>
        <dbReference type="EMBL" id="KAF0302020.1"/>
    </source>
</evidence>
<reference evidence="2 3" key="1">
    <citation type="submission" date="2019-07" db="EMBL/GenBank/DDBJ databases">
        <title>Draft genome assembly of a fouling barnacle, Amphibalanus amphitrite (Darwin, 1854): The first reference genome for Thecostraca.</title>
        <authorList>
            <person name="Kim W."/>
        </authorList>
    </citation>
    <scope>NUCLEOTIDE SEQUENCE [LARGE SCALE GENOMIC DNA]</scope>
    <source>
        <strain evidence="2">SNU_AA5</strain>
        <tissue evidence="2">Soma without cirri and trophi</tissue>
    </source>
</reference>
<gene>
    <name evidence="2" type="ORF">FJT64_003003</name>
</gene>
<feature type="compositionally biased region" description="Basic residues" evidence="1">
    <location>
        <begin position="147"/>
        <end position="157"/>
    </location>
</feature>
<evidence type="ECO:0000313" key="3">
    <source>
        <dbReference type="Proteomes" id="UP000440578"/>
    </source>
</evidence>
<comment type="caution">
    <text evidence="2">The sequence shown here is derived from an EMBL/GenBank/DDBJ whole genome shotgun (WGS) entry which is preliminary data.</text>
</comment>
<dbReference type="AlphaFoldDB" id="A0A6A4WEJ4"/>
<evidence type="ECO:0000256" key="1">
    <source>
        <dbReference type="SAM" id="MobiDB-lite"/>
    </source>
</evidence>
<proteinExistence type="predicted"/>
<organism evidence="2 3">
    <name type="scientific">Amphibalanus amphitrite</name>
    <name type="common">Striped barnacle</name>
    <name type="synonym">Balanus amphitrite</name>
    <dbReference type="NCBI Taxonomy" id="1232801"/>
    <lineage>
        <taxon>Eukaryota</taxon>
        <taxon>Metazoa</taxon>
        <taxon>Ecdysozoa</taxon>
        <taxon>Arthropoda</taxon>
        <taxon>Crustacea</taxon>
        <taxon>Multicrustacea</taxon>
        <taxon>Cirripedia</taxon>
        <taxon>Thoracica</taxon>
        <taxon>Thoracicalcarea</taxon>
        <taxon>Balanomorpha</taxon>
        <taxon>Balanoidea</taxon>
        <taxon>Balanidae</taxon>
        <taxon>Amphibalaninae</taxon>
        <taxon>Amphibalanus</taxon>
    </lineage>
</organism>
<sequence>MGAEPAPAAELMSSPLVEPGPVQRGAPRRLARACSFLSPRAERLLRSVRLQQTALRVRASLTELCRGVSLTDLAVPPAPPPLSLSTRSCPEPSSPPSATAAAFVSMWQERDQSRLARGRSCETLPRCRPAPGNVQPTPTPQLPAGRLVKRSRVHRRTSPPAGRAEHGPSVVYRRVPGRAAAGPSPARSLPDTPAAASVQRRHSCYLAGGGDGQLPVRACRGHIHSWHPRHADTPDQQCRSTVGGAPSELVYGSVTGRGVDRVGSEAAGRSAEAGRPTCEGLARRRPV</sequence>
<feature type="region of interest" description="Disordered" evidence="1">
    <location>
        <begin position="122"/>
        <end position="169"/>
    </location>
</feature>
<dbReference type="Proteomes" id="UP000440578">
    <property type="component" value="Unassembled WGS sequence"/>
</dbReference>
<feature type="region of interest" description="Disordered" evidence="1">
    <location>
        <begin position="1"/>
        <end position="24"/>
    </location>
</feature>
<name>A0A6A4WEJ4_AMPAM</name>
<keyword evidence="3" id="KW-1185">Reference proteome</keyword>
<feature type="region of interest" description="Disordered" evidence="1">
    <location>
        <begin position="263"/>
        <end position="287"/>
    </location>
</feature>
<feature type="compositionally biased region" description="Low complexity" evidence="1">
    <location>
        <begin position="264"/>
        <end position="275"/>
    </location>
</feature>
<dbReference type="EMBL" id="VIIS01001102">
    <property type="protein sequence ID" value="KAF0302020.1"/>
    <property type="molecule type" value="Genomic_DNA"/>
</dbReference>